<sequence>MKTPSGKRPAVPVLSGRAYHQLFFQGEGRSLAPVPSGSTTIEHFEIHRRDDFRYKCKDTIEANRLDFYLIFIVTGGEGVHTFGAETHYVRENMLCFIGPHTITSWQTTVPDHQGYFCAFSEDFFNVDRADKGLLRSLPFFRVGGGASTLPLTSEQTRYFLDLLQHMEADYLAGPAAHAALLRAQLQLLLQRAYALYQQVSPQAEQRHSAGVALTNAFLALLDEDLARLPVRQTSVAHFADRLHVSPNHLNDMVRAHTGRSAGAVVQGLLLRTATAYLVGTALPVAEVARLLGFASAAYFARFFRRHTGQSPSAVRASGPIVGELPSKSVKSAGSSVK</sequence>
<proteinExistence type="predicted"/>
<dbReference type="GO" id="GO:0003700">
    <property type="term" value="F:DNA-binding transcription factor activity"/>
    <property type="evidence" value="ECO:0007669"/>
    <property type="project" value="InterPro"/>
</dbReference>
<dbReference type="InterPro" id="IPR020449">
    <property type="entry name" value="Tscrpt_reg_AraC-type_HTH"/>
</dbReference>
<keyword evidence="3" id="KW-0238">DNA-binding</keyword>
<dbReference type="Pfam" id="PF12833">
    <property type="entry name" value="HTH_18"/>
    <property type="match status" value="1"/>
</dbReference>
<dbReference type="PRINTS" id="PR00032">
    <property type="entry name" value="HTHARAC"/>
</dbReference>
<dbReference type="Proteomes" id="UP000273500">
    <property type="component" value="Unassembled WGS sequence"/>
</dbReference>
<feature type="domain" description="HTH araC/xylS-type" evidence="5">
    <location>
        <begin position="215"/>
        <end position="317"/>
    </location>
</feature>
<dbReference type="InterPro" id="IPR018060">
    <property type="entry name" value="HTH_AraC"/>
</dbReference>
<dbReference type="Pfam" id="PF02311">
    <property type="entry name" value="AraC_binding"/>
    <property type="match status" value="1"/>
</dbReference>
<evidence type="ECO:0000313" key="6">
    <source>
        <dbReference type="EMBL" id="RSK47503.1"/>
    </source>
</evidence>
<dbReference type="InterPro" id="IPR050204">
    <property type="entry name" value="AraC_XylS_family_regulators"/>
</dbReference>
<evidence type="ECO:0000256" key="2">
    <source>
        <dbReference type="ARBA" id="ARBA00023015"/>
    </source>
</evidence>
<evidence type="ECO:0000256" key="1">
    <source>
        <dbReference type="ARBA" id="ARBA00022490"/>
    </source>
</evidence>
<evidence type="ECO:0000256" key="3">
    <source>
        <dbReference type="ARBA" id="ARBA00023125"/>
    </source>
</evidence>
<keyword evidence="1" id="KW-0963">Cytoplasm</keyword>
<dbReference type="InterPro" id="IPR009057">
    <property type="entry name" value="Homeodomain-like_sf"/>
</dbReference>
<keyword evidence="7" id="KW-1185">Reference proteome</keyword>
<dbReference type="PROSITE" id="PS01124">
    <property type="entry name" value="HTH_ARAC_FAMILY_2"/>
    <property type="match status" value="1"/>
</dbReference>
<dbReference type="SMART" id="SM00342">
    <property type="entry name" value="HTH_ARAC"/>
    <property type="match status" value="1"/>
</dbReference>
<gene>
    <name evidence="6" type="ORF">EI291_14690</name>
</gene>
<dbReference type="SUPFAM" id="SSF51215">
    <property type="entry name" value="Regulatory protein AraC"/>
    <property type="match status" value="1"/>
</dbReference>
<name>A0A428KM48_9BACT</name>
<dbReference type="PANTHER" id="PTHR46796">
    <property type="entry name" value="HTH-TYPE TRANSCRIPTIONAL ACTIVATOR RHAS-RELATED"/>
    <property type="match status" value="1"/>
</dbReference>
<accession>A0A428KM48</accession>
<organism evidence="6 7">
    <name type="scientific">Hymenobacter rigui</name>
    <dbReference type="NCBI Taxonomy" id="334424"/>
    <lineage>
        <taxon>Bacteria</taxon>
        <taxon>Pseudomonadati</taxon>
        <taxon>Bacteroidota</taxon>
        <taxon>Cytophagia</taxon>
        <taxon>Cytophagales</taxon>
        <taxon>Hymenobacteraceae</taxon>
        <taxon>Hymenobacter</taxon>
    </lineage>
</organism>
<keyword evidence="4" id="KW-0804">Transcription</keyword>
<dbReference type="EMBL" id="RWIT01000008">
    <property type="protein sequence ID" value="RSK47503.1"/>
    <property type="molecule type" value="Genomic_DNA"/>
</dbReference>
<dbReference type="Gene3D" id="1.10.10.60">
    <property type="entry name" value="Homeodomain-like"/>
    <property type="match status" value="1"/>
</dbReference>
<protein>
    <submittedName>
        <fullName evidence="6">AraC family transcriptional regulator</fullName>
    </submittedName>
</protein>
<dbReference type="GO" id="GO:0043565">
    <property type="term" value="F:sequence-specific DNA binding"/>
    <property type="evidence" value="ECO:0007669"/>
    <property type="project" value="InterPro"/>
</dbReference>
<dbReference type="InterPro" id="IPR037923">
    <property type="entry name" value="HTH-like"/>
</dbReference>
<reference evidence="6 7" key="1">
    <citation type="submission" date="2018-12" db="EMBL/GenBank/DDBJ databases">
        <authorList>
            <person name="Feng G."/>
            <person name="Zhu H."/>
        </authorList>
    </citation>
    <scope>NUCLEOTIDE SEQUENCE [LARGE SCALE GENOMIC DNA]</scope>
    <source>
        <strain evidence="6 7">KCTC 12533</strain>
    </source>
</reference>
<keyword evidence="2" id="KW-0805">Transcription regulation</keyword>
<evidence type="ECO:0000256" key="4">
    <source>
        <dbReference type="ARBA" id="ARBA00023163"/>
    </source>
</evidence>
<dbReference type="RefSeq" id="WP_125421386.1">
    <property type="nucleotide sequence ID" value="NZ_RWIT01000008.1"/>
</dbReference>
<evidence type="ECO:0000313" key="7">
    <source>
        <dbReference type="Proteomes" id="UP000273500"/>
    </source>
</evidence>
<comment type="caution">
    <text evidence="6">The sequence shown here is derived from an EMBL/GenBank/DDBJ whole genome shotgun (WGS) entry which is preliminary data.</text>
</comment>
<dbReference type="AlphaFoldDB" id="A0A428KM48"/>
<dbReference type="OrthoDB" id="629200at2"/>
<evidence type="ECO:0000259" key="5">
    <source>
        <dbReference type="PROSITE" id="PS01124"/>
    </source>
</evidence>
<dbReference type="SUPFAM" id="SSF46689">
    <property type="entry name" value="Homeodomain-like"/>
    <property type="match status" value="1"/>
</dbReference>
<dbReference type="PANTHER" id="PTHR46796:SF13">
    <property type="entry name" value="HTH-TYPE TRANSCRIPTIONAL ACTIVATOR RHAS"/>
    <property type="match status" value="1"/>
</dbReference>
<dbReference type="InterPro" id="IPR003313">
    <property type="entry name" value="AraC-bd"/>
</dbReference>